<evidence type="ECO:0000313" key="2">
    <source>
        <dbReference type="EMBL" id="KLU86504.1"/>
    </source>
</evidence>
<dbReference type="eggNOG" id="ENOG502T3VP">
    <property type="taxonomic scope" value="Eukaryota"/>
</dbReference>
<reference evidence="4" key="1">
    <citation type="submission" date="2010-05" db="EMBL/GenBank/DDBJ databases">
        <title>The genome sequence of Magnaporthe poae strain ATCC 64411.</title>
        <authorList>
            <person name="Ma L.-J."/>
            <person name="Dead R."/>
            <person name="Young S."/>
            <person name="Zeng Q."/>
            <person name="Koehrsen M."/>
            <person name="Alvarado L."/>
            <person name="Berlin A."/>
            <person name="Chapman S.B."/>
            <person name="Chen Z."/>
            <person name="Freedman E."/>
            <person name="Gellesch M."/>
            <person name="Goldberg J."/>
            <person name="Griggs A."/>
            <person name="Gujja S."/>
            <person name="Heilman E.R."/>
            <person name="Heiman D."/>
            <person name="Hepburn T."/>
            <person name="Howarth C."/>
            <person name="Jen D."/>
            <person name="Larson L."/>
            <person name="Mehta T."/>
            <person name="Neiman D."/>
            <person name="Pearson M."/>
            <person name="Roberts A."/>
            <person name="Saif S."/>
            <person name="Shea T."/>
            <person name="Shenoy N."/>
            <person name="Sisk P."/>
            <person name="Stolte C."/>
            <person name="Sykes S."/>
            <person name="Walk T."/>
            <person name="White J."/>
            <person name="Yandava C."/>
            <person name="Haas B."/>
            <person name="Nusbaum C."/>
            <person name="Birren B."/>
        </authorList>
    </citation>
    <scope>NUCLEOTIDE SEQUENCE [LARGE SCALE GENOMIC DNA]</scope>
    <source>
        <strain evidence="4">ATCC 64411 / 73-15</strain>
    </source>
</reference>
<accession>A0A0C4DZL2</accession>
<dbReference type="AlphaFoldDB" id="A0A0C4DZL2"/>
<feature type="region of interest" description="Disordered" evidence="1">
    <location>
        <begin position="33"/>
        <end position="263"/>
    </location>
</feature>
<reference evidence="3" key="5">
    <citation type="submission" date="2015-06" db="UniProtKB">
        <authorList>
            <consortium name="EnsemblFungi"/>
        </authorList>
    </citation>
    <scope>IDENTIFICATION</scope>
    <source>
        <strain evidence="3">ATCC 64411</strain>
    </source>
</reference>
<feature type="compositionally biased region" description="Basic and acidic residues" evidence="1">
    <location>
        <begin position="384"/>
        <end position="427"/>
    </location>
</feature>
<dbReference type="STRING" id="644358.A0A0C4DZL2"/>
<feature type="region of interest" description="Disordered" evidence="1">
    <location>
        <begin position="367"/>
        <end position="483"/>
    </location>
</feature>
<protein>
    <submittedName>
        <fullName evidence="2 3">Uncharacterized protein</fullName>
    </submittedName>
</protein>
<dbReference type="VEuPathDB" id="FungiDB:MAPG_05516"/>
<reference evidence="3" key="4">
    <citation type="journal article" date="2015" name="G3 (Bethesda)">
        <title>Genome sequences of three phytopathogenic species of the Magnaporthaceae family of fungi.</title>
        <authorList>
            <person name="Okagaki L.H."/>
            <person name="Nunes C.C."/>
            <person name="Sailsbery J."/>
            <person name="Clay B."/>
            <person name="Brown D."/>
            <person name="John T."/>
            <person name="Oh Y."/>
            <person name="Young N."/>
            <person name="Fitzgerald M."/>
            <person name="Haas B.J."/>
            <person name="Zeng Q."/>
            <person name="Young S."/>
            <person name="Adiconis X."/>
            <person name="Fan L."/>
            <person name="Levin J.Z."/>
            <person name="Mitchell T.K."/>
            <person name="Okubara P.A."/>
            <person name="Farman M.L."/>
            <person name="Kohn L.M."/>
            <person name="Birren B."/>
            <person name="Ma L.-J."/>
            <person name="Dean R.A."/>
        </authorList>
    </citation>
    <scope>NUCLEOTIDE SEQUENCE</scope>
    <source>
        <strain evidence="3">ATCC 64411 / 73-15</strain>
    </source>
</reference>
<feature type="compositionally biased region" description="Low complexity" evidence="1">
    <location>
        <begin position="444"/>
        <end position="461"/>
    </location>
</feature>
<evidence type="ECO:0000313" key="3">
    <source>
        <dbReference type="EnsemblFungi" id="MAPG_05516T0"/>
    </source>
</evidence>
<dbReference type="EnsemblFungi" id="MAPG_05516T0">
    <property type="protein sequence ID" value="MAPG_05516T0"/>
    <property type="gene ID" value="MAPG_05516"/>
</dbReference>
<dbReference type="EMBL" id="ADBL01001314">
    <property type="status" value="NOT_ANNOTATED_CDS"/>
    <property type="molecule type" value="Genomic_DNA"/>
</dbReference>
<proteinExistence type="predicted"/>
<feature type="compositionally biased region" description="Pro residues" evidence="1">
    <location>
        <begin position="216"/>
        <end position="228"/>
    </location>
</feature>
<feature type="compositionally biased region" description="Basic and acidic residues" evidence="1">
    <location>
        <begin position="468"/>
        <end position="478"/>
    </location>
</feature>
<organism evidence="3 4">
    <name type="scientific">Magnaporthiopsis poae (strain ATCC 64411 / 73-15)</name>
    <name type="common">Kentucky bluegrass fungus</name>
    <name type="synonym">Magnaporthe poae</name>
    <dbReference type="NCBI Taxonomy" id="644358"/>
    <lineage>
        <taxon>Eukaryota</taxon>
        <taxon>Fungi</taxon>
        <taxon>Dikarya</taxon>
        <taxon>Ascomycota</taxon>
        <taxon>Pezizomycotina</taxon>
        <taxon>Sordariomycetes</taxon>
        <taxon>Sordariomycetidae</taxon>
        <taxon>Magnaporthales</taxon>
        <taxon>Magnaporthaceae</taxon>
        <taxon>Magnaporthiopsis</taxon>
    </lineage>
</organism>
<reference evidence="2" key="3">
    <citation type="submission" date="2011-03" db="EMBL/GenBank/DDBJ databases">
        <title>Annotation of Magnaporthe poae ATCC 64411.</title>
        <authorList>
            <person name="Ma L.-J."/>
            <person name="Dead R."/>
            <person name="Young S.K."/>
            <person name="Zeng Q."/>
            <person name="Gargeya S."/>
            <person name="Fitzgerald M."/>
            <person name="Haas B."/>
            <person name="Abouelleil A."/>
            <person name="Alvarado L."/>
            <person name="Arachchi H.M."/>
            <person name="Berlin A."/>
            <person name="Brown A."/>
            <person name="Chapman S.B."/>
            <person name="Chen Z."/>
            <person name="Dunbar C."/>
            <person name="Freedman E."/>
            <person name="Gearin G."/>
            <person name="Gellesch M."/>
            <person name="Goldberg J."/>
            <person name="Griggs A."/>
            <person name="Gujja S."/>
            <person name="Heiman D."/>
            <person name="Howarth C."/>
            <person name="Larson L."/>
            <person name="Lui A."/>
            <person name="MacDonald P.J.P."/>
            <person name="Mehta T."/>
            <person name="Montmayeur A."/>
            <person name="Murphy C."/>
            <person name="Neiman D."/>
            <person name="Pearson M."/>
            <person name="Priest M."/>
            <person name="Roberts A."/>
            <person name="Saif S."/>
            <person name="Shea T."/>
            <person name="Shenoy N."/>
            <person name="Sisk P."/>
            <person name="Stolte C."/>
            <person name="Sykes S."/>
            <person name="Yandava C."/>
            <person name="Wortman J."/>
            <person name="Nusbaum C."/>
            <person name="Birren B."/>
        </authorList>
    </citation>
    <scope>NUCLEOTIDE SEQUENCE</scope>
    <source>
        <strain evidence="2">ATCC 64411</strain>
    </source>
</reference>
<keyword evidence="4" id="KW-1185">Reference proteome</keyword>
<feature type="compositionally biased region" description="Polar residues" evidence="1">
    <location>
        <begin position="169"/>
        <end position="195"/>
    </location>
</feature>
<sequence>MTQQLECSYAGCKSPAAKNLPVCKMHFELVMKKGSKGSPPVSTLRERRPPSPPARKPGPFHATVTDLPPETDHPTPVIVKNVMRKTAPGSRGTSSKVTPSAHTQSTSNIVPPVSSLAQQDGPERKKRRLDDRFEGVQAAQISKDARQHISGPPNPRPREGTGATRPVHTPSQTLSSQSFYGSRPTANGASSTNSREAGVEARTFAAARKADHPAASAPPGPAVAPTPTQPTAQPTRSQPMAETAVRPRAGPPAGTPASAPHAVHDYNPELKEWFSGAWTKDLIGHSTRATTTPVDASTTNGTPQEPMVLSMPFVPKAHDICTNEKQAQGDERSRLPPAGPPAKQGHRVRTATKQDLSALDAFVYGQETAQLPPPRGVVLSPKPEPPKPRDEPFFAHLDPRVHWSRPHSSEWYEAKKKEISERPDRKAMFGRAAQRMAERRRAEQGQAAKRLSSTSSAAASRSRQRSRSSRDAPPEEGVKGGVNAAALARLRKSFDAWDQVLWERDKEATRREALKDRSRRRP</sequence>
<feature type="region of interest" description="Disordered" evidence="1">
    <location>
        <begin position="324"/>
        <end position="350"/>
    </location>
</feature>
<dbReference type="Proteomes" id="UP000011715">
    <property type="component" value="Unassembled WGS sequence"/>
</dbReference>
<dbReference type="OMA" id="HDICTNE"/>
<feature type="compositionally biased region" description="Polar residues" evidence="1">
    <location>
        <begin position="91"/>
        <end position="109"/>
    </location>
</feature>
<dbReference type="OrthoDB" id="3550599at2759"/>
<evidence type="ECO:0000313" key="4">
    <source>
        <dbReference type="Proteomes" id="UP000011715"/>
    </source>
</evidence>
<reference evidence="2" key="2">
    <citation type="submission" date="2010-05" db="EMBL/GenBank/DDBJ databases">
        <title>The Genome Sequence of Magnaporthe poae strain ATCC 64411.</title>
        <authorList>
            <consortium name="The Broad Institute Genome Sequencing Platform"/>
            <consortium name="Broad Institute Genome Sequencing Center for Infectious Disease"/>
            <person name="Ma L.-J."/>
            <person name="Dead R."/>
            <person name="Young S."/>
            <person name="Zeng Q."/>
            <person name="Koehrsen M."/>
            <person name="Alvarado L."/>
            <person name="Berlin A."/>
            <person name="Chapman S.B."/>
            <person name="Chen Z."/>
            <person name="Freedman E."/>
            <person name="Gellesch M."/>
            <person name="Goldberg J."/>
            <person name="Griggs A."/>
            <person name="Gujja S."/>
            <person name="Heilman E.R."/>
            <person name="Heiman D."/>
            <person name="Hepburn T."/>
            <person name="Howarth C."/>
            <person name="Jen D."/>
            <person name="Larson L."/>
            <person name="Mehta T."/>
            <person name="Neiman D."/>
            <person name="Pearson M."/>
            <person name="Roberts A."/>
            <person name="Saif S."/>
            <person name="Shea T."/>
            <person name="Shenoy N."/>
            <person name="Sisk P."/>
            <person name="Stolte C."/>
            <person name="Sykes S."/>
            <person name="Walk T."/>
            <person name="White J."/>
            <person name="Yandava C."/>
            <person name="Haas B."/>
            <person name="Nusbaum C."/>
            <person name="Birren B."/>
        </authorList>
    </citation>
    <scope>NUCLEOTIDE SEQUENCE</scope>
    <source>
        <strain evidence="2">ATCC 64411</strain>
    </source>
</reference>
<feature type="compositionally biased region" description="Basic and acidic residues" evidence="1">
    <location>
        <begin position="324"/>
        <end position="334"/>
    </location>
</feature>
<name>A0A0C4DZL2_MAGP6</name>
<evidence type="ECO:0000256" key="1">
    <source>
        <dbReference type="SAM" id="MobiDB-lite"/>
    </source>
</evidence>
<gene>
    <name evidence="2" type="ORF">MAPG_05516</name>
</gene>
<feature type="compositionally biased region" description="Low complexity" evidence="1">
    <location>
        <begin position="229"/>
        <end position="248"/>
    </location>
</feature>
<dbReference type="EMBL" id="GL876969">
    <property type="protein sequence ID" value="KLU86504.1"/>
    <property type="molecule type" value="Genomic_DNA"/>
</dbReference>